<reference evidence="1" key="1">
    <citation type="journal article" date="2022" name="Int. J. Mol. Sci.">
        <title>Draft Genome of Tanacetum Coccineum: Genomic Comparison of Closely Related Tanacetum-Family Plants.</title>
        <authorList>
            <person name="Yamashiro T."/>
            <person name="Shiraishi A."/>
            <person name="Nakayama K."/>
            <person name="Satake H."/>
        </authorList>
    </citation>
    <scope>NUCLEOTIDE SEQUENCE</scope>
</reference>
<protein>
    <submittedName>
        <fullName evidence="1">Uncharacterized protein</fullName>
    </submittedName>
</protein>
<gene>
    <name evidence="1" type="ORF">Tco_0683099</name>
</gene>
<organism evidence="1 2">
    <name type="scientific">Tanacetum coccineum</name>
    <dbReference type="NCBI Taxonomy" id="301880"/>
    <lineage>
        <taxon>Eukaryota</taxon>
        <taxon>Viridiplantae</taxon>
        <taxon>Streptophyta</taxon>
        <taxon>Embryophyta</taxon>
        <taxon>Tracheophyta</taxon>
        <taxon>Spermatophyta</taxon>
        <taxon>Magnoliopsida</taxon>
        <taxon>eudicotyledons</taxon>
        <taxon>Gunneridae</taxon>
        <taxon>Pentapetalae</taxon>
        <taxon>asterids</taxon>
        <taxon>campanulids</taxon>
        <taxon>Asterales</taxon>
        <taxon>Asteraceae</taxon>
        <taxon>Asteroideae</taxon>
        <taxon>Anthemideae</taxon>
        <taxon>Anthemidinae</taxon>
        <taxon>Tanacetum</taxon>
    </lineage>
</organism>
<dbReference type="PANTHER" id="PTHR23335:SF1">
    <property type="entry name" value="CALMODULIN-BINDING TRANSCRIPTION ACTIVATOR, ISOFORM F"/>
    <property type="match status" value="1"/>
</dbReference>
<accession>A0ABQ4XT90</accession>
<comment type="caution">
    <text evidence="1">The sequence shown here is derived from an EMBL/GenBank/DDBJ whole genome shotgun (WGS) entry which is preliminary data.</text>
</comment>
<dbReference type="PANTHER" id="PTHR23335">
    <property type="entry name" value="CALMODULIN-BINDING TRANSCRIPTION ACTIVATOR CAMTA"/>
    <property type="match status" value="1"/>
</dbReference>
<dbReference type="EMBL" id="BQNB010009798">
    <property type="protein sequence ID" value="GJS68534.1"/>
    <property type="molecule type" value="Genomic_DNA"/>
</dbReference>
<sequence length="90" mass="10011">MLSTLAHVRGHQARKNYEAICWAVGIVEKIILRWHRKRVGLRGFHLDSIEDSADEDIAKAEQGGWGNEGGTTSQLDAAAGMETEELFDFV</sequence>
<evidence type="ECO:0000313" key="2">
    <source>
        <dbReference type="Proteomes" id="UP001151760"/>
    </source>
</evidence>
<proteinExistence type="predicted"/>
<reference evidence="1" key="2">
    <citation type="submission" date="2022-01" db="EMBL/GenBank/DDBJ databases">
        <authorList>
            <person name="Yamashiro T."/>
            <person name="Shiraishi A."/>
            <person name="Satake H."/>
            <person name="Nakayama K."/>
        </authorList>
    </citation>
    <scope>NUCLEOTIDE SEQUENCE</scope>
</reference>
<evidence type="ECO:0000313" key="1">
    <source>
        <dbReference type="EMBL" id="GJS68534.1"/>
    </source>
</evidence>
<name>A0ABQ4XT90_9ASTR</name>
<dbReference type="Proteomes" id="UP001151760">
    <property type="component" value="Unassembled WGS sequence"/>
</dbReference>
<keyword evidence="2" id="KW-1185">Reference proteome</keyword>